<evidence type="ECO:0000259" key="2">
    <source>
        <dbReference type="Pfam" id="PF19762"/>
    </source>
</evidence>
<feature type="transmembrane region" description="Helical" evidence="1">
    <location>
        <begin position="6"/>
        <end position="25"/>
    </location>
</feature>
<evidence type="ECO:0000256" key="1">
    <source>
        <dbReference type="SAM" id="Phobius"/>
    </source>
</evidence>
<comment type="caution">
    <text evidence="3">The sequence shown here is derived from an EMBL/GenBank/DDBJ whole genome shotgun (WGS) entry which is preliminary data.</text>
</comment>
<evidence type="ECO:0000313" key="3">
    <source>
        <dbReference type="EMBL" id="MBT1685707.1"/>
    </source>
</evidence>
<organism evidence="3 4">
    <name type="scientific">Dawidia soli</name>
    <dbReference type="NCBI Taxonomy" id="2782352"/>
    <lineage>
        <taxon>Bacteria</taxon>
        <taxon>Pseudomonadati</taxon>
        <taxon>Bacteroidota</taxon>
        <taxon>Cytophagia</taxon>
        <taxon>Cytophagales</taxon>
        <taxon>Chryseotaleaceae</taxon>
        <taxon>Dawidia</taxon>
    </lineage>
</organism>
<protein>
    <recommendedName>
        <fullName evidence="2">DUF6249 domain-containing protein</fullName>
    </recommendedName>
</protein>
<gene>
    <name evidence="3" type="ORF">KK078_04025</name>
</gene>
<sequence>MVEGILAISMVITAVIGGIIIILYLRKNLNIERMALIERGKNLSELWQPDRTSSTALHIGLLMIGGGVGLLVGDWLDHVADMREVGYFASLFIFGGIGLIGAYVIDEKKRERKEAARRKEL</sequence>
<keyword evidence="1" id="KW-0472">Membrane</keyword>
<reference evidence="3 4" key="1">
    <citation type="submission" date="2021-05" db="EMBL/GenBank/DDBJ databases">
        <title>A Polyphasic approach of four new species of the genus Ohtaekwangia: Ohtaekwangia histidinii sp. nov., Ohtaekwangia cretensis sp. nov., Ohtaekwangia indiensis sp. nov., Ohtaekwangia reichenbachii sp. nov. from diverse environment.</title>
        <authorList>
            <person name="Octaviana S."/>
        </authorList>
    </citation>
    <scope>NUCLEOTIDE SEQUENCE [LARGE SCALE GENOMIC DNA]</scope>
    <source>
        <strain evidence="3 4">PWU37</strain>
    </source>
</reference>
<name>A0AAP2DAI7_9BACT</name>
<dbReference type="Pfam" id="PF19762">
    <property type="entry name" value="DUF6249"/>
    <property type="match status" value="1"/>
</dbReference>
<feature type="transmembrane region" description="Helical" evidence="1">
    <location>
        <begin position="85"/>
        <end position="105"/>
    </location>
</feature>
<dbReference type="AlphaFoldDB" id="A0AAP2DAI7"/>
<keyword evidence="4" id="KW-1185">Reference proteome</keyword>
<dbReference type="EMBL" id="JAHESC010000004">
    <property type="protein sequence ID" value="MBT1685707.1"/>
    <property type="molecule type" value="Genomic_DNA"/>
</dbReference>
<dbReference type="RefSeq" id="WP_254088958.1">
    <property type="nucleotide sequence ID" value="NZ_JAHESC010000004.1"/>
</dbReference>
<feature type="transmembrane region" description="Helical" evidence="1">
    <location>
        <begin position="55"/>
        <end position="73"/>
    </location>
</feature>
<accession>A0AAP2DAI7</accession>
<keyword evidence="1" id="KW-1133">Transmembrane helix</keyword>
<feature type="domain" description="DUF6249" evidence="2">
    <location>
        <begin position="5"/>
        <end position="106"/>
    </location>
</feature>
<dbReference type="InterPro" id="IPR046216">
    <property type="entry name" value="DUF6249"/>
</dbReference>
<proteinExistence type="predicted"/>
<keyword evidence="1" id="KW-0812">Transmembrane</keyword>
<evidence type="ECO:0000313" key="4">
    <source>
        <dbReference type="Proteomes" id="UP001319180"/>
    </source>
</evidence>
<dbReference type="Proteomes" id="UP001319180">
    <property type="component" value="Unassembled WGS sequence"/>
</dbReference>